<keyword evidence="9" id="KW-1185">Reference proteome</keyword>
<protein>
    <submittedName>
        <fullName evidence="8">Put_Phosphatase domain-containing protein</fullName>
    </submittedName>
</protein>
<dbReference type="GO" id="GO:0016791">
    <property type="term" value="F:phosphatase activity"/>
    <property type="evidence" value="ECO:0007669"/>
    <property type="project" value="InterPro"/>
</dbReference>
<feature type="binding site" evidence="6">
    <location>
        <position position="106"/>
    </location>
    <ligand>
        <name>substrate</name>
    </ligand>
</feature>
<dbReference type="InterPro" id="IPR006384">
    <property type="entry name" value="HAD_hydro_PyrdxlP_Pase-like"/>
</dbReference>
<dbReference type="EMBL" id="BDDD01000628">
    <property type="protein sequence ID" value="GAV68302.1"/>
    <property type="molecule type" value="Genomic_DNA"/>
</dbReference>
<accession>A0A1Q3BKE0</accession>
<evidence type="ECO:0000256" key="7">
    <source>
        <dbReference type="PIRSR" id="PIRSR031051-3"/>
    </source>
</evidence>
<evidence type="ECO:0000256" key="6">
    <source>
        <dbReference type="PIRSR" id="PIRSR031051-2"/>
    </source>
</evidence>
<feature type="active site" description="Proton donor" evidence="5">
    <location>
        <position position="22"/>
    </location>
</feature>
<dbReference type="PIRSF" id="PIRSF031051">
    <property type="entry name" value="PyrdxlP_Pase_PHOSPHO2"/>
    <property type="match status" value="1"/>
</dbReference>
<dbReference type="InParanoid" id="A0A1Q3BKE0"/>
<dbReference type="NCBIfam" id="TIGR01488">
    <property type="entry name" value="HAD-SF-IB"/>
    <property type="match status" value="1"/>
</dbReference>
<dbReference type="Gene3D" id="3.40.50.1000">
    <property type="entry name" value="HAD superfamily/HAD-like"/>
    <property type="match status" value="1"/>
</dbReference>
<evidence type="ECO:0000256" key="1">
    <source>
        <dbReference type="ARBA" id="ARBA00001946"/>
    </source>
</evidence>
<dbReference type="GO" id="GO:0046872">
    <property type="term" value="F:metal ion binding"/>
    <property type="evidence" value="ECO:0007669"/>
    <property type="project" value="UniProtKB-KW"/>
</dbReference>
<feature type="active site" description="Nucleophile" evidence="5">
    <location>
        <position position="20"/>
    </location>
</feature>
<dbReference type="FunCoup" id="A0A1Q3BKE0">
    <property type="interactions" value="1400"/>
</dbReference>
<dbReference type="PANTHER" id="PTHR20889">
    <property type="entry name" value="PHOSPHATASE, ORPHAN 1, 2"/>
    <property type="match status" value="1"/>
</dbReference>
<comment type="caution">
    <text evidence="8">The sequence shown here is derived from an EMBL/GenBank/DDBJ whole genome shotgun (WGS) entry which is preliminary data.</text>
</comment>
<name>A0A1Q3BKE0_CEPFO</name>
<evidence type="ECO:0000256" key="2">
    <source>
        <dbReference type="ARBA" id="ARBA00022723"/>
    </source>
</evidence>
<dbReference type="InterPro" id="IPR023214">
    <property type="entry name" value="HAD_sf"/>
</dbReference>
<evidence type="ECO:0000256" key="3">
    <source>
        <dbReference type="ARBA" id="ARBA00022801"/>
    </source>
</evidence>
<organism evidence="8 9">
    <name type="scientific">Cephalotus follicularis</name>
    <name type="common">Albany pitcher plant</name>
    <dbReference type="NCBI Taxonomy" id="3775"/>
    <lineage>
        <taxon>Eukaryota</taxon>
        <taxon>Viridiplantae</taxon>
        <taxon>Streptophyta</taxon>
        <taxon>Embryophyta</taxon>
        <taxon>Tracheophyta</taxon>
        <taxon>Spermatophyta</taxon>
        <taxon>Magnoliopsida</taxon>
        <taxon>eudicotyledons</taxon>
        <taxon>Gunneridae</taxon>
        <taxon>Pentapetalae</taxon>
        <taxon>rosids</taxon>
        <taxon>fabids</taxon>
        <taxon>Oxalidales</taxon>
        <taxon>Cephalotaceae</taxon>
        <taxon>Cephalotus</taxon>
    </lineage>
</organism>
<evidence type="ECO:0000313" key="8">
    <source>
        <dbReference type="EMBL" id="GAV68302.1"/>
    </source>
</evidence>
<reference evidence="9" key="1">
    <citation type="submission" date="2016-04" db="EMBL/GenBank/DDBJ databases">
        <title>Cephalotus genome sequencing.</title>
        <authorList>
            <person name="Fukushima K."/>
            <person name="Hasebe M."/>
            <person name="Fang X."/>
        </authorList>
    </citation>
    <scope>NUCLEOTIDE SEQUENCE [LARGE SCALE GENOMIC DNA]</scope>
    <source>
        <strain evidence="9">cv. St1</strain>
    </source>
</reference>
<keyword evidence="3" id="KW-0378">Hydrolase</keyword>
<dbReference type="NCBIfam" id="TIGR01489">
    <property type="entry name" value="DKMTPPase-SF"/>
    <property type="match status" value="1"/>
</dbReference>
<keyword evidence="4 7" id="KW-0460">Magnesium</keyword>
<feature type="binding site" evidence="6">
    <location>
        <position position="31"/>
    </location>
    <ligand>
        <name>substrate</name>
    </ligand>
</feature>
<dbReference type="InterPro" id="IPR036412">
    <property type="entry name" value="HAD-like_sf"/>
</dbReference>
<feature type="binding site" evidence="7">
    <location>
        <position position="20"/>
    </location>
    <ligand>
        <name>Mg(2+)</name>
        <dbReference type="ChEBI" id="CHEBI:18420"/>
    </ligand>
</feature>
<feature type="binding site" evidence="7">
    <location>
        <position position="189"/>
    </location>
    <ligand>
        <name>Mg(2+)</name>
        <dbReference type="ChEBI" id="CHEBI:18420"/>
    </ligand>
</feature>
<dbReference type="SUPFAM" id="SSF56784">
    <property type="entry name" value="HAD-like"/>
    <property type="match status" value="1"/>
</dbReference>
<sequence>MVHSSPPAVKMAGKIVVLFDFDRTLIDGDSDGWVVAEMGLTPLFNRLCSSLPWNSLMDRMMEELYSQGKTAEDITECLKRVPVNPRIIAAIKSANTLGCDLKIVSDANQFFIETIMENHGLLGCFSEIITNPSFIDQVGRLRIFPYHKSSSSPHNCQMCPSNLCKGLVLEHIRASNPECGRQRFIYLGDGKNDFCPSSKLGDGDCVMPRKNYPLWNHVCSNPTLIKAEVLEWSKGGDLERILLQLINTISNEGKIVVSNSILSNPSDSKSQTIPASAHELCPHTHPVQN</sequence>
<evidence type="ECO:0000256" key="4">
    <source>
        <dbReference type="ARBA" id="ARBA00022842"/>
    </source>
</evidence>
<dbReference type="OrthoDB" id="10267182at2759"/>
<evidence type="ECO:0000256" key="5">
    <source>
        <dbReference type="PIRSR" id="PIRSR031051-1"/>
    </source>
</evidence>
<comment type="cofactor">
    <cofactor evidence="1 7">
        <name>Mg(2+)</name>
        <dbReference type="ChEBI" id="CHEBI:18420"/>
    </cofactor>
</comment>
<dbReference type="STRING" id="3775.A0A1Q3BKE0"/>
<keyword evidence="2 7" id="KW-0479">Metal-binding</keyword>
<feature type="binding site" evidence="7">
    <location>
        <position position="22"/>
    </location>
    <ligand>
        <name>Mg(2+)</name>
        <dbReference type="ChEBI" id="CHEBI:18420"/>
    </ligand>
</feature>
<evidence type="ECO:0000313" key="9">
    <source>
        <dbReference type="Proteomes" id="UP000187406"/>
    </source>
</evidence>
<gene>
    <name evidence="8" type="ORF">CFOL_v3_11805</name>
</gene>
<dbReference type="AlphaFoldDB" id="A0A1Q3BKE0"/>
<dbReference type="Pfam" id="PF06888">
    <property type="entry name" value="Put_Phosphatase"/>
    <property type="match status" value="1"/>
</dbReference>
<dbReference type="Proteomes" id="UP000187406">
    <property type="component" value="Unassembled WGS sequence"/>
</dbReference>
<dbReference type="InterPro" id="IPR016965">
    <property type="entry name" value="Pase_PHOSPHO-typ"/>
</dbReference>
<dbReference type="PANTHER" id="PTHR20889:SF19">
    <property type="entry name" value="THIAMINE PHOSPHATE PHOSPHATASE-LIKE PROTEIN"/>
    <property type="match status" value="1"/>
</dbReference>
<proteinExistence type="predicted"/>